<sequence>MKTISLYTNNGSWLTQLHPFTKLWYLAAAICIPLLTGSVWGFAVMIIISFVLLKSGRLIKKALPLIAFSFTIILTIFLIHGLVNQQNKNVLFAIGFLRFYKEGLLYAAHIGLNILNMLLSFAIVVLSTRPSELVDELERKGFSPRFGYIINSVFQIIPQMMGTMHTITDAQRSRGMETEGSLLVRIKAFLPLISPVVMSALTATRERAIALEVRGFGAKGLKTWMHPHQKTKADRIFSWLCIAGLILALAGRIYLWLS</sequence>
<dbReference type="InterPro" id="IPR003339">
    <property type="entry name" value="ABC/ECF_trnsptr_transmembrane"/>
</dbReference>
<comment type="caution">
    <text evidence="6">The sequence shown here is derived from an EMBL/GenBank/DDBJ whole genome shotgun (WGS) entry which is preliminary data.</text>
</comment>
<keyword evidence="2 5" id="KW-0812">Transmembrane</keyword>
<proteinExistence type="predicted"/>
<dbReference type="EMBL" id="VUMS01000002">
    <property type="protein sequence ID" value="MST65432.1"/>
    <property type="molecule type" value="Genomic_DNA"/>
</dbReference>
<feature type="transmembrane region" description="Helical" evidence="5">
    <location>
        <begin position="236"/>
        <end position="257"/>
    </location>
</feature>
<evidence type="ECO:0000256" key="2">
    <source>
        <dbReference type="ARBA" id="ARBA00022692"/>
    </source>
</evidence>
<accession>A0A7X2P0T9</accession>
<dbReference type="Pfam" id="PF02361">
    <property type="entry name" value="CbiQ"/>
    <property type="match status" value="1"/>
</dbReference>
<feature type="transmembrane region" description="Helical" evidence="5">
    <location>
        <begin position="65"/>
        <end position="83"/>
    </location>
</feature>
<gene>
    <name evidence="6" type="ORF">FYJ57_01475</name>
</gene>
<dbReference type="RefSeq" id="WP_154431255.1">
    <property type="nucleotide sequence ID" value="NZ_JBQHQP010000002.1"/>
</dbReference>
<dbReference type="Proteomes" id="UP000440513">
    <property type="component" value="Unassembled WGS sequence"/>
</dbReference>
<evidence type="ECO:0000256" key="5">
    <source>
        <dbReference type="SAM" id="Phobius"/>
    </source>
</evidence>
<keyword evidence="3 5" id="KW-1133">Transmembrane helix</keyword>
<evidence type="ECO:0000256" key="3">
    <source>
        <dbReference type="ARBA" id="ARBA00022989"/>
    </source>
</evidence>
<dbReference type="GO" id="GO:0005886">
    <property type="term" value="C:plasma membrane"/>
    <property type="evidence" value="ECO:0007669"/>
    <property type="project" value="TreeGrafter"/>
</dbReference>
<name>A0A7X2P0T9_9FIRM</name>
<evidence type="ECO:0000313" key="7">
    <source>
        <dbReference type="Proteomes" id="UP000440513"/>
    </source>
</evidence>
<protein>
    <submittedName>
        <fullName evidence="6">Energy-coupling factor transporter transmembrane protein EcfT</fullName>
    </submittedName>
</protein>
<reference evidence="6 7" key="1">
    <citation type="submission" date="2019-08" db="EMBL/GenBank/DDBJ databases">
        <title>In-depth cultivation of the pig gut microbiome towards novel bacterial diversity and tailored functional studies.</title>
        <authorList>
            <person name="Wylensek D."/>
            <person name="Hitch T.C.A."/>
            <person name="Clavel T."/>
        </authorList>
    </citation>
    <scope>NUCLEOTIDE SEQUENCE [LARGE SCALE GENOMIC DNA]</scope>
    <source>
        <strain evidence="6 7">BSM-380-WT-5A</strain>
    </source>
</reference>
<dbReference type="CDD" id="cd16914">
    <property type="entry name" value="EcfT"/>
    <property type="match status" value="1"/>
</dbReference>
<evidence type="ECO:0000256" key="1">
    <source>
        <dbReference type="ARBA" id="ARBA00004141"/>
    </source>
</evidence>
<comment type="subcellular location">
    <subcellularLocation>
        <location evidence="1">Membrane</location>
        <topology evidence="1">Multi-pass membrane protein</topology>
    </subcellularLocation>
</comment>
<evidence type="ECO:0000256" key="4">
    <source>
        <dbReference type="ARBA" id="ARBA00023136"/>
    </source>
</evidence>
<dbReference type="PANTHER" id="PTHR33514">
    <property type="entry name" value="PROTEIN ABCI12, CHLOROPLASTIC"/>
    <property type="match status" value="1"/>
</dbReference>
<feature type="transmembrane region" description="Helical" evidence="5">
    <location>
        <begin position="103"/>
        <end position="126"/>
    </location>
</feature>
<keyword evidence="4 5" id="KW-0472">Membrane</keyword>
<dbReference type="PANTHER" id="PTHR33514:SF13">
    <property type="entry name" value="PROTEIN ABCI12, CHLOROPLASTIC"/>
    <property type="match status" value="1"/>
</dbReference>
<evidence type="ECO:0000313" key="6">
    <source>
        <dbReference type="EMBL" id="MST65432.1"/>
    </source>
</evidence>
<organism evidence="6 7">
    <name type="scientific">Oliverpabstia intestinalis</name>
    <dbReference type="NCBI Taxonomy" id="2606633"/>
    <lineage>
        <taxon>Bacteria</taxon>
        <taxon>Bacillati</taxon>
        <taxon>Bacillota</taxon>
        <taxon>Clostridia</taxon>
        <taxon>Lachnospirales</taxon>
        <taxon>Lachnospiraceae</taxon>
        <taxon>Oliverpabstia</taxon>
    </lineage>
</organism>
<keyword evidence="7" id="KW-1185">Reference proteome</keyword>
<dbReference type="AlphaFoldDB" id="A0A7X2P0T9"/>
<feature type="transmembrane region" description="Helical" evidence="5">
    <location>
        <begin position="146"/>
        <end position="168"/>
    </location>
</feature>
<feature type="transmembrane region" description="Helical" evidence="5">
    <location>
        <begin position="23"/>
        <end position="53"/>
    </location>
</feature>